<feature type="compositionally biased region" description="Basic and acidic residues" evidence="11">
    <location>
        <begin position="1605"/>
        <end position="1629"/>
    </location>
</feature>
<evidence type="ECO:0000256" key="5">
    <source>
        <dbReference type="ARBA" id="ARBA00022737"/>
    </source>
</evidence>
<dbReference type="InterPro" id="IPR045145">
    <property type="entry name" value="PTHR15271"/>
</dbReference>
<dbReference type="GO" id="GO:0005634">
    <property type="term" value="C:nucleus"/>
    <property type="evidence" value="ECO:0007669"/>
    <property type="project" value="UniProtKB-SubCell"/>
</dbReference>
<evidence type="ECO:0000256" key="1">
    <source>
        <dbReference type="ARBA" id="ARBA00004123"/>
    </source>
</evidence>
<dbReference type="Pfam" id="PF24105">
    <property type="entry name" value="Beta-prop_CAF1B_HIR1"/>
    <property type="match status" value="2"/>
</dbReference>
<dbReference type="InterPro" id="IPR048395">
    <property type="entry name" value="Glyco_hydro_31_C"/>
</dbReference>
<dbReference type="InterPro" id="IPR000322">
    <property type="entry name" value="Glyco_hydro_31_TIM"/>
</dbReference>
<dbReference type="PANTHER" id="PTHR15271:SF4">
    <property type="entry name" value="CHROMATIN ASSEMBLY FACTOR 1 SUBUNIT B"/>
    <property type="match status" value="1"/>
</dbReference>
<feature type="compositionally biased region" description="Polar residues" evidence="11">
    <location>
        <begin position="1376"/>
        <end position="1389"/>
    </location>
</feature>
<dbReference type="Proteomes" id="UP000188533">
    <property type="component" value="Unassembled WGS sequence"/>
</dbReference>
<evidence type="ECO:0000259" key="12">
    <source>
        <dbReference type="Pfam" id="PF01055"/>
    </source>
</evidence>
<proteinExistence type="inferred from homology"/>
<dbReference type="InterPro" id="IPR013780">
    <property type="entry name" value="Glyco_hydro_b"/>
</dbReference>
<dbReference type="STRING" id="5353.A0A1Q3E809"/>
<feature type="compositionally biased region" description="Low complexity" evidence="11">
    <location>
        <begin position="1573"/>
        <end position="1585"/>
    </location>
</feature>
<evidence type="ECO:0000256" key="10">
    <source>
        <dbReference type="PROSITE-ProRule" id="PRU00221"/>
    </source>
</evidence>
<feature type="compositionally biased region" description="Basic and acidic residues" evidence="11">
    <location>
        <begin position="1074"/>
        <end position="1083"/>
    </location>
</feature>
<evidence type="ECO:0000256" key="6">
    <source>
        <dbReference type="ARBA" id="ARBA00022763"/>
    </source>
</evidence>
<evidence type="ECO:0000256" key="2">
    <source>
        <dbReference type="ARBA" id="ARBA00007306"/>
    </source>
</evidence>
<evidence type="ECO:0000256" key="7">
    <source>
        <dbReference type="ARBA" id="ARBA00022853"/>
    </source>
</evidence>
<feature type="domain" description="CAF1B/HIR1 beta-propeller" evidence="14">
    <location>
        <begin position="780"/>
        <end position="985"/>
    </location>
</feature>
<feature type="compositionally biased region" description="Low complexity" evidence="11">
    <location>
        <begin position="1146"/>
        <end position="1155"/>
    </location>
</feature>
<dbReference type="InterPro" id="IPR036322">
    <property type="entry name" value="WD40_repeat_dom_sf"/>
</dbReference>
<feature type="compositionally biased region" description="Low complexity" evidence="11">
    <location>
        <begin position="1084"/>
        <end position="1098"/>
    </location>
</feature>
<keyword evidence="16" id="KW-1185">Reference proteome</keyword>
<feature type="region of interest" description="Disordered" evidence="11">
    <location>
        <begin position="1248"/>
        <end position="1280"/>
    </location>
</feature>
<dbReference type="SMART" id="SM00320">
    <property type="entry name" value="WD40"/>
    <property type="match status" value="5"/>
</dbReference>
<dbReference type="PANTHER" id="PTHR15271">
    <property type="entry name" value="CHROMATIN ASSEMBLY FACTOR 1 SUBUNIT B"/>
    <property type="match status" value="1"/>
</dbReference>
<evidence type="ECO:0000256" key="9">
    <source>
        <dbReference type="ARBA" id="ARBA00023242"/>
    </source>
</evidence>
<feature type="compositionally biased region" description="Polar residues" evidence="11">
    <location>
        <begin position="1099"/>
        <end position="1130"/>
    </location>
</feature>
<feature type="domain" description="Glycosyl hydrolase family 31 C-terminal" evidence="13">
    <location>
        <begin position="636"/>
        <end position="735"/>
    </location>
</feature>
<dbReference type="PROSITE" id="PS50294">
    <property type="entry name" value="WD_REPEATS_REGION"/>
    <property type="match status" value="1"/>
</dbReference>
<keyword evidence="6" id="KW-0227">DNA damage</keyword>
<dbReference type="InterPro" id="IPR001680">
    <property type="entry name" value="WD40_rpt"/>
</dbReference>
<evidence type="ECO:0000256" key="8">
    <source>
        <dbReference type="ARBA" id="ARBA00023204"/>
    </source>
</evidence>
<dbReference type="Gene3D" id="2.60.40.1760">
    <property type="entry name" value="glycosyl hydrolase (family 31)"/>
    <property type="match status" value="1"/>
</dbReference>
<feature type="domain" description="CAF1B/HIR1 beta-propeller" evidence="14">
    <location>
        <begin position="1431"/>
        <end position="1502"/>
    </location>
</feature>
<keyword evidence="4 10" id="KW-0853">WD repeat</keyword>
<dbReference type="InterPro" id="IPR011044">
    <property type="entry name" value="Quino_amine_DH_bsu"/>
</dbReference>
<dbReference type="GO" id="GO:0033186">
    <property type="term" value="C:CAF-1 complex"/>
    <property type="evidence" value="ECO:0007669"/>
    <property type="project" value="TreeGrafter"/>
</dbReference>
<evidence type="ECO:0000313" key="15">
    <source>
        <dbReference type="EMBL" id="GAW03342.1"/>
    </source>
</evidence>
<feature type="compositionally biased region" description="Basic and acidic residues" evidence="11">
    <location>
        <begin position="1034"/>
        <end position="1050"/>
    </location>
</feature>
<dbReference type="CDD" id="cd14752">
    <property type="entry name" value="GH31_N"/>
    <property type="match status" value="1"/>
</dbReference>
<evidence type="ECO:0000256" key="11">
    <source>
        <dbReference type="SAM" id="MobiDB-lite"/>
    </source>
</evidence>
<keyword evidence="9" id="KW-0539">Nucleus</keyword>
<feature type="region of interest" description="Disordered" evidence="11">
    <location>
        <begin position="1530"/>
        <end position="1646"/>
    </location>
</feature>
<dbReference type="GO" id="GO:0004553">
    <property type="term" value="F:hydrolase activity, hydrolyzing O-glycosyl compounds"/>
    <property type="evidence" value="ECO:0007669"/>
    <property type="project" value="InterPro"/>
</dbReference>
<dbReference type="InterPro" id="IPR017853">
    <property type="entry name" value="GH"/>
</dbReference>
<keyword evidence="5" id="KW-0677">Repeat</keyword>
<feature type="compositionally biased region" description="Polar residues" evidence="11">
    <location>
        <begin position="1586"/>
        <end position="1602"/>
    </location>
</feature>
<feature type="compositionally biased region" description="Polar residues" evidence="11">
    <location>
        <begin position="1538"/>
        <end position="1548"/>
    </location>
</feature>
<feature type="region of interest" description="Disordered" evidence="11">
    <location>
        <begin position="1376"/>
        <end position="1413"/>
    </location>
</feature>
<comment type="similarity">
    <text evidence="3">Belongs to the glycosyl hydrolase 31 family.</text>
</comment>
<feature type="repeat" description="WD" evidence="10">
    <location>
        <begin position="842"/>
        <end position="883"/>
    </location>
</feature>
<dbReference type="InterPro" id="IPR055410">
    <property type="entry name" value="Beta-prop_CAF1B_HIR1"/>
</dbReference>
<reference evidence="15 16" key="1">
    <citation type="submission" date="2016-08" db="EMBL/GenBank/DDBJ databases">
        <authorList>
            <consortium name="Lentinula edodes genome sequencing consortium"/>
            <person name="Sakamoto Y."/>
            <person name="Nakade K."/>
            <person name="Sato S."/>
            <person name="Yoshida Y."/>
            <person name="Miyazaki K."/>
            <person name="Natsume S."/>
            <person name="Konno N."/>
        </authorList>
    </citation>
    <scope>NUCLEOTIDE SEQUENCE [LARGE SCALE GENOMIC DNA]</scope>
    <source>
        <strain evidence="15 16">NBRC 111202</strain>
    </source>
</reference>
<name>A0A1Q3E809_LENED</name>
<evidence type="ECO:0000256" key="4">
    <source>
        <dbReference type="ARBA" id="ARBA00022574"/>
    </source>
</evidence>
<dbReference type="GO" id="GO:0006335">
    <property type="term" value="P:DNA replication-dependent chromatin assembly"/>
    <property type="evidence" value="ECO:0007669"/>
    <property type="project" value="InterPro"/>
</dbReference>
<feature type="domain" description="Glycoside hydrolase family 31 TIM barrel" evidence="12">
    <location>
        <begin position="356"/>
        <end position="510"/>
    </location>
</feature>
<keyword evidence="8" id="KW-0234">DNA repair</keyword>
<comment type="similarity">
    <text evidence="2">Belongs to the WD repeat HIR1 family.</text>
</comment>
<comment type="caution">
    <text evidence="15">The sequence shown here is derived from an EMBL/GenBank/DDBJ whole genome shotgun (WGS) entry which is preliminary data.</text>
</comment>
<feature type="repeat" description="WD" evidence="10">
    <location>
        <begin position="913"/>
        <end position="947"/>
    </location>
</feature>
<feature type="region of interest" description="Disordered" evidence="11">
    <location>
        <begin position="1000"/>
        <end position="1057"/>
    </location>
</feature>
<dbReference type="GO" id="GO:0030246">
    <property type="term" value="F:carbohydrate binding"/>
    <property type="evidence" value="ECO:0007669"/>
    <property type="project" value="InterPro"/>
</dbReference>
<comment type="subcellular location">
    <subcellularLocation>
        <location evidence="1">Nucleus</location>
    </subcellularLocation>
</comment>
<dbReference type="Gene3D" id="2.60.40.1180">
    <property type="entry name" value="Golgi alpha-mannosidase II"/>
    <property type="match status" value="1"/>
</dbReference>
<dbReference type="SUPFAM" id="SSF74650">
    <property type="entry name" value="Galactose mutarotase-like"/>
    <property type="match status" value="1"/>
</dbReference>
<evidence type="ECO:0000259" key="13">
    <source>
        <dbReference type="Pfam" id="PF21365"/>
    </source>
</evidence>
<keyword evidence="7" id="KW-0156">Chromatin regulator</keyword>
<protein>
    <submittedName>
        <fullName evidence="15">Glycoside hydrolase family 31 protein</fullName>
    </submittedName>
</protein>
<keyword evidence="15" id="KW-0378">Hydrolase</keyword>
<dbReference type="Gene3D" id="3.20.20.80">
    <property type="entry name" value="Glycosidases"/>
    <property type="match status" value="2"/>
</dbReference>
<dbReference type="SUPFAM" id="SSF51011">
    <property type="entry name" value="Glycosyl hydrolase domain"/>
    <property type="match status" value="1"/>
</dbReference>
<dbReference type="Pfam" id="PF01055">
    <property type="entry name" value="Glyco_hydro_31_2nd"/>
    <property type="match status" value="2"/>
</dbReference>
<dbReference type="Pfam" id="PF21365">
    <property type="entry name" value="Glyco_hydro_31_3rd"/>
    <property type="match status" value="1"/>
</dbReference>
<dbReference type="GO" id="GO:0006334">
    <property type="term" value="P:nucleosome assembly"/>
    <property type="evidence" value="ECO:0007669"/>
    <property type="project" value="TreeGrafter"/>
</dbReference>
<feature type="region of interest" description="Disordered" evidence="11">
    <location>
        <begin position="1073"/>
        <end position="1181"/>
    </location>
</feature>
<feature type="domain" description="Glycoside hydrolase family 31 TIM barrel" evidence="12">
    <location>
        <begin position="525"/>
        <end position="625"/>
    </location>
</feature>
<sequence length="1646" mass="180264">MRCITLMGAGYLSSLRLFVYFLYLPLGPQVYHFISASNDRRIQAEKQIKPTLILIINVCVPENSVHYHRSLHKSSCGLICTMQDILASFASMLFKWPSRPAAATAALVIASATTPGASEYFQPNSTGIKLQNGYERVYIQPFGNHGMRVRASIMRDPTGNEWSALLDPPLEGPGGNNGLNHDITISYQGNATIRNGNIVVSINLGIISFFRVEPNGSTTLLTKEYTDTKAIAPRFYTQDFRSSSFQSQFDFASDPNEQFYGAGQQACCLDHSVNKKGQVVDLINFNSHVTLPVYMSNKGYLQYFNMPSEGRIEFGTFRTRHVASEATAVDYYITAASPGDYDALQEQFTAVTGRQPTPPDFILGYQQSKLRYFNQTQILDLAQRFHDEQVNVSLIVVDFFAWKFQGDWSFNPDFWPDPAGMAATVKELTGAEMMVSLWPSMEDLSVNYLPTQEQGLLATTRDGTGISDSLAGVYTRLIDSTNPAAREFLWKRLNDSYYSAGIHNFWIDQADGGTLGEAFENNGQAIAQIPYARAFSQYFIGTQEGGFEGLNVDTDEGRELFVRWLSMGVFLPYMRVHGDRSCSLLPDPRQSFANTCPNEPWSYGEANFVIIKKYIALRYQLKPYVKMLFEMLQRTGKTIMRPLYYDFSLSDPFVANGTQANDPTIVHQFMMGPRILVAPVGELGVTSKQVYLPILSDSAQSQGLTWTHWWTEKNFGTGGKLVTVDAPLDEIPVFYLGSKNDILSVTTVILRLGLNFSLRAIISAQYLIHNYAPFCRVVLSLNPKAAHTVSRQSYKLATGGEDNHVRIWMVYPNIRPATTSESSSSTSQTAPRPPRVEYLATLSRHSAAVNVVRWSPNGELIASAGDDGMIIIWAQSSTPQAATYGSDLTPEELLNEKEFWKVRVMVRCTTMQVYDLAWSPTGEYIIAGSTDNAARVFQAIDGKCIHEIADHTHFVQGVSWDPLNEFIATQSSDRAMHVHRVIHNNQAGGLEVHAVGKNSHMNMHTGSHVRQGRSHSRRKHGRTQSNVSNTSHAESGRESSRPRISRRESATSDAESVFEESILFSTSSSAIAEGNKDSKEFKDPTPLSLNLPLTPSTSVASTPVRASSVALSSATPALPPISTSTFSSNMFPPPATPIEKEKQTSSRRSSFSGASTAGGGPASPAFSVTSRFGRSPSPMPALPAIRTALPNYSHRSSSPWRSTEQWKNIGLYGDESFTNFFRRLSFSPDGALLVTPAGQFEDPEVVILPTPSSEEGSTPARGRTKRSEEPSGPGISADKSNSSSCVYIYTRANFARPPIATLPGHKKASVAVRFSPILVDLRDGLSGRDETTGNESAPKTGVIGNELNEMNVDVVGALPSSSFSDRGMGITVLSNNQKERASSTQIVSPTPQPALGDASVRPPTPAASKPSTPIPYGLQTPILTATNLSSSTGSIFALPYRMLFAVVTMDAVVIYDTQQSTPVCMLSKLHYDEFTDASWSPDGQTLILSSRDGYCTLVIFDEIFPAYQTQQQALQLQSIAHQHSVPITPGSLHIHAPSASSRAGTPSATPVFGNVGLPPMLPPSPAPSQSKRPSGSGPSLTPSSSQDSELLTSFTFPRQQQPGDPLKREREEAVSDSNESRDVGHAPERPKKKRRVALTRVGDVGS</sequence>
<evidence type="ECO:0000256" key="3">
    <source>
        <dbReference type="ARBA" id="ARBA00007806"/>
    </source>
</evidence>
<dbReference type="InterPro" id="IPR015943">
    <property type="entry name" value="WD40/YVTN_repeat-like_dom_sf"/>
</dbReference>
<dbReference type="SUPFAM" id="SSF50978">
    <property type="entry name" value="WD40 repeat-like"/>
    <property type="match status" value="1"/>
</dbReference>
<dbReference type="EMBL" id="BDGU01000145">
    <property type="protein sequence ID" value="GAW03342.1"/>
    <property type="molecule type" value="Genomic_DNA"/>
</dbReference>
<dbReference type="GO" id="GO:0006281">
    <property type="term" value="P:DNA repair"/>
    <property type="evidence" value="ECO:0007669"/>
    <property type="project" value="UniProtKB-KW"/>
</dbReference>
<accession>A0A1Q3E809</accession>
<gene>
    <name evidence="15" type="ORF">LENED_005062</name>
</gene>
<dbReference type="SUPFAM" id="SSF50969">
    <property type="entry name" value="YVTN repeat-like/Quinoprotein amine dehydrogenase"/>
    <property type="match status" value="1"/>
</dbReference>
<feature type="compositionally biased region" description="Polar residues" evidence="11">
    <location>
        <begin position="1023"/>
        <end position="1033"/>
    </location>
</feature>
<dbReference type="GO" id="GO:0005975">
    <property type="term" value="P:carbohydrate metabolic process"/>
    <property type="evidence" value="ECO:0007669"/>
    <property type="project" value="InterPro"/>
</dbReference>
<dbReference type="Gene3D" id="2.130.10.10">
    <property type="entry name" value="YVTN repeat-like/Quinoprotein amine dehydrogenase"/>
    <property type="match status" value="2"/>
</dbReference>
<reference evidence="15 16" key="2">
    <citation type="submission" date="2017-02" db="EMBL/GenBank/DDBJ databases">
        <title>A genome survey and senescence transcriptome analysis in Lentinula edodes.</title>
        <authorList>
            <person name="Sakamoto Y."/>
            <person name="Nakade K."/>
            <person name="Sato S."/>
            <person name="Yoshida Y."/>
            <person name="Miyazaki K."/>
            <person name="Natsume S."/>
            <person name="Konno N."/>
        </authorList>
    </citation>
    <scope>NUCLEOTIDE SEQUENCE [LARGE SCALE GENOMIC DNA]</scope>
    <source>
        <strain evidence="15 16">NBRC 111202</strain>
    </source>
</reference>
<dbReference type="InterPro" id="IPR011013">
    <property type="entry name" value="Gal_mutarotase_sf_dom"/>
</dbReference>
<evidence type="ECO:0000259" key="14">
    <source>
        <dbReference type="Pfam" id="PF24105"/>
    </source>
</evidence>
<feature type="compositionally biased region" description="Basic residues" evidence="11">
    <location>
        <begin position="1010"/>
        <end position="1022"/>
    </location>
</feature>
<organism evidence="15 16">
    <name type="scientific">Lentinula edodes</name>
    <name type="common">Shiitake mushroom</name>
    <name type="synonym">Lentinus edodes</name>
    <dbReference type="NCBI Taxonomy" id="5353"/>
    <lineage>
        <taxon>Eukaryota</taxon>
        <taxon>Fungi</taxon>
        <taxon>Dikarya</taxon>
        <taxon>Basidiomycota</taxon>
        <taxon>Agaricomycotina</taxon>
        <taxon>Agaricomycetes</taxon>
        <taxon>Agaricomycetidae</taxon>
        <taxon>Agaricales</taxon>
        <taxon>Marasmiineae</taxon>
        <taxon>Omphalotaceae</taxon>
        <taxon>Lentinula</taxon>
    </lineage>
</organism>
<dbReference type="PROSITE" id="PS50082">
    <property type="entry name" value="WD_REPEATS_2"/>
    <property type="match status" value="2"/>
</dbReference>
<evidence type="ECO:0000313" key="16">
    <source>
        <dbReference type="Proteomes" id="UP000188533"/>
    </source>
</evidence>
<dbReference type="SUPFAM" id="SSF51445">
    <property type="entry name" value="(Trans)glycosidases"/>
    <property type="match status" value="1"/>
</dbReference>